<name>A0A6M8TX70_9ROSI</name>
<dbReference type="EMBL" id="MK995178">
    <property type="protein sequence ID" value="QKJ81691.1"/>
    <property type="molecule type" value="Genomic_DNA"/>
</dbReference>
<reference evidence="1" key="1">
    <citation type="journal article" date="2020" name="Sci. Rep.">
        <title>Plastome Structural Conservation and Evolution in the Clusioid Clade of Malpighiales.</title>
        <authorList>
            <person name="Jin D.-M."/>
            <person name="Jin J.-J."/>
            <person name="Yi T.-S."/>
        </authorList>
    </citation>
    <scope>NUCLEOTIDE SEQUENCE</scope>
</reference>
<keyword evidence="1" id="KW-0934">Plastid</keyword>
<accession>A0A6M8TX70</accession>
<dbReference type="RefSeq" id="YP_009869750.1">
    <property type="nucleotide sequence ID" value="NC_049108.1"/>
</dbReference>
<geneLocation type="plastid" evidence="1"/>
<dbReference type="RefSeq" id="YP_009869763.1">
    <property type="nucleotide sequence ID" value="NC_049108.1"/>
</dbReference>
<proteinExistence type="predicted"/>
<dbReference type="GeneID" id="55762122"/>
<sequence>MRFRSCSLYKLYKLIPNTNKWFFLLKILNPGEVFAACLEKDELNLTLLQLYRPDIFSLWSKSGRSSIESNTPMFRLNSQFIL</sequence>
<gene>
    <name evidence="1" type="primary">ycf1</name>
</gene>
<dbReference type="EMBL" id="MK995178">
    <property type="protein sequence ID" value="QKJ81704.1"/>
    <property type="molecule type" value="Genomic_DNA"/>
</dbReference>
<protein>
    <submittedName>
        <fullName evidence="1">Uncharacterized protein</fullName>
    </submittedName>
</protein>
<dbReference type="AlphaFoldDB" id="A0A6M8TX70"/>
<evidence type="ECO:0000313" key="1">
    <source>
        <dbReference type="EMBL" id="QKJ81691.1"/>
    </source>
</evidence>
<dbReference type="GeneID" id="55762136"/>
<organism evidence="1">
    <name type="scientific">Marathrum foeniculaceum</name>
    <dbReference type="NCBI Taxonomy" id="995770"/>
    <lineage>
        <taxon>Eukaryota</taxon>
        <taxon>Viridiplantae</taxon>
        <taxon>Streptophyta</taxon>
        <taxon>Embryophyta</taxon>
        <taxon>Tracheophyta</taxon>
        <taxon>Spermatophyta</taxon>
        <taxon>Magnoliopsida</taxon>
        <taxon>eudicotyledons</taxon>
        <taxon>Gunneridae</taxon>
        <taxon>Pentapetalae</taxon>
        <taxon>rosids</taxon>
        <taxon>fabids</taxon>
        <taxon>Malpighiales</taxon>
        <taxon>Podostemaceae</taxon>
        <taxon>Podostemoideae</taxon>
        <taxon>Marathrum</taxon>
    </lineage>
</organism>